<dbReference type="PANTHER" id="PTHR37735">
    <property type="entry name" value="OS08G0567000 PROTEIN"/>
    <property type="match status" value="1"/>
</dbReference>
<comment type="caution">
    <text evidence="2">The sequence shown here is derived from an EMBL/GenBank/DDBJ whole genome shotgun (WGS) entry which is preliminary data.</text>
</comment>
<dbReference type="Proteomes" id="UP001163823">
    <property type="component" value="Unassembled WGS sequence"/>
</dbReference>
<reference evidence="2" key="1">
    <citation type="journal article" date="2023" name="Science">
        <title>Elucidation of the pathway for biosynthesis of saponin adjuvants from the soapbark tree.</title>
        <authorList>
            <person name="Reed J."/>
            <person name="Orme A."/>
            <person name="El-Demerdash A."/>
            <person name="Owen C."/>
            <person name="Martin L.B.B."/>
            <person name="Misra R.C."/>
            <person name="Kikuchi S."/>
            <person name="Rejzek M."/>
            <person name="Martin A.C."/>
            <person name="Harkess A."/>
            <person name="Leebens-Mack J."/>
            <person name="Louveau T."/>
            <person name="Stephenson M.J."/>
            <person name="Osbourn A."/>
        </authorList>
    </citation>
    <scope>NUCLEOTIDE SEQUENCE</scope>
    <source>
        <strain evidence="2">S10</strain>
    </source>
</reference>
<evidence type="ECO:0000313" key="2">
    <source>
        <dbReference type="EMBL" id="KAJ7942514.1"/>
    </source>
</evidence>
<organism evidence="2 3">
    <name type="scientific">Quillaja saponaria</name>
    <name type="common">Soap bark tree</name>
    <dbReference type="NCBI Taxonomy" id="32244"/>
    <lineage>
        <taxon>Eukaryota</taxon>
        <taxon>Viridiplantae</taxon>
        <taxon>Streptophyta</taxon>
        <taxon>Embryophyta</taxon>
        <taxon>Tracheophyta</taxon>
        <taxon>Spermatophyta</taxon>
        <taxon>Magnoliopsida</taxon>
        <taxon>eudicotyledons</taxon>
        <taxon>Gunneridae</taxon>
        <taxon>Pentapetalae</taxon>
        <taxon>rosids</taxon>
        <taxon>fabids</taxon>
        <taxon>Fabales</taxon>
        <taxon>Quillajaceae</taxon>
        <taxon>Quillaja</taxon>
    </lineage>
</organism>
<dbReference type="InterPro" id="IPR056696">
    <property type="entry name" value="DUF7794"/>
</dbReference>
<proteinExistence type="predicted"/>
<dbReference type="Pfam" id="PF25070">
    <property type="entry name" value="DUF7794"/>
    <property type="match status" value="2"/>
</dbReference>
<dbReference type="GO" id="GO:0012505">
    <property type="term" value="C:endomembrane system"/>
    <property type="evidence" value="ECO:0007669"/>
    <property type="project" value="TreeGrafter"/>
</dbReference>
<dbReference type="KEGG" id="qsa:O6P43_034455"/>
<feature type="non-terminal residue" evidence="2">
    <location>
        <position position="244"/>
    </location>
</feature>
<dbReference type="AlphaFoldDB" id="A0AAD7KNC0"/>
<evidence type="ECO:0000259" key="1">
    <source>
        <dbReference type="Pfam" id="PF25070"/>
    </source>
</evidence>
<feature type="domain" description="DUF7794" evidence="1">
    <location>
        <begin position="3"/>
        <end position="139"/>
    </location>
</feature>
<gene>
    <name evidence="2" type="ORF">O6P43_034455</name>
</gene>
<dbReference type="PANTHER" id="PTHR37735:SF1">
    <property type="entry name" value="OS08G0567000 PROTEIN"/>
    <property type="match status" value="1"/>
</dbReference>
<feature type="domain" description="DUF7794" evidence="1">
    <location>
        <begin position="141"/>
        <end position="188"/>
    </location>
</feature>
<sequence>LPSLSLQEVSAAVSVLLGFAPPPTLSAAGSSKLNEVLVPNPFNRPRAVVLLEVSGLGDFKQIDPDNAMLSSGPRSKILLAQIKLTFNFQLGDCTDKDISDFASWMGGSYVTDSPEPLNGLLSIPLGNGASVNLHMSNAASMGIKILQEHYGHEGVLQHGIGLLFATLTKIFDSLQEAYKGQIVGVIHFYTSPGSGKKFNVMSTSRPAARWLDETKSVDTSIQQLILVRRTLAWLTGVICLFQHC</sequence>
<evidence type="ECO:0000313" key="3">
    <source>
        <dbReference type="Proteomes" id="UP001163823"/>
    </source>
</evidence>
<dbReference type="EMBL" id="JARAOO010000033">
    <property type="protein sequence ID" value="KAJ7942514.1"/>
    <property type="molecule type" value="Genomic_DNA"/>
</dbReference>
<name>A0AAD7KNC0_QUISA</name>
<protein>
    <submittedName>
        <fullName evidence="2">Type 1 membrane protein</fullName>
    </submittedName>
</protein>
<keyword evidence="3" id="KW-1185">Reference proteome</keyword>
<accession>A0AAD7KNC0</accession>